<evidence type="ECO:0000313" key="2">
    <source>
        <dbReference type="Proteomes" id="UP000630097"/>
    </source>
</evidence>
<name>A0A8J3LQN5_9ACTN</name>
<dbReference type="AlphaFoldDB" id="A0A8J3LQN5"/>
<protein>
    <submittedName>
        <fullName evidence="1">Uncharacterized protein</fullName>
    </submittedName>
</protein>
<evidence type="ECO:0000313" key="1">
    <source>
        <dbReference type="EMBL" id="GIG77022.1"/>
    </source>
</evidence>
<proteinExistence type="predicted"/>
<gene>
    <name evidence="1" type="ORF">Pka01_01490</name>
</gene>
<dbReference type="Proteomes" id="UP000630097">
    <property type="component" value="Unassembled WGS sequence"/>
</dbReference>
<keyword evidence="2" id="KW-1185">Reference proteome</keyword>
<reference evidence="1 2" key="1">
    <citation type="submission" date="2021-01" db="EMBL/GenBank/DDBJ databases">
        <title>Whole genome shotgun sequence of Planotetraspora kaengkrachanensis NBRC 104272.</title>
        <authorList>
            <person name="Komaki H."/>
            <person name="Tamura T."/>
        </authorList>
    </citation>
    <scope>NUCLEOTIDE SEQUENCE [LARGE SCALE GENOMIC DNA]</scope>
    <source>
        <strain evidence="1 2">NBRC 104272</strain>
    </source>
</reference>
<dbReference type="EMBL" id="BONV01000001">
    <property type="protein sequence ID" value="GIG77022.1"/>
    <property type="molecule type" value="Genomic_DNA"/>
</dbReference>
<comment type="caution">
    <text evidence="1">The sequence shown here is derived from an EMBL/GenBank/DDBJ whole genome shotgun (WGS) entry which is preliminary data.</text>
</comment>
<accession>A0A8J3LQN5</accession>
<organism evidence="1 2">
    <name type="scientific">Planotetraspora kaengkrachanensis</name>
    <dbReference type="NCBI Taxonomy" id="575193"/>
    <lineage>
        <taxon>Bacteria</taxon>
        <taxon>Bacillati</taxon>
        <taxon>Actinomycetota</taxon>
        <taxon>Actinomycetes</taxon>
        <taxon>Streptosporangiales</taxon>
        <taxon>Streptosporangiaceae</taxon>
        <taxon>Planotetraspora</taxon>
    </lineage>
</organism>
<sequence>MRVDAEVLVPIDAFADLDDNADRAQGLPDNACRWNPAVTGGTIPRGGDVVTVSALRRRRDDGGGPMGRRLRSAVQQGAYVLSRVVAIRGQTVDIQGGDEEEQAEGAARLRAG</sequence>